<evidence type="ECO:0000313" key="2">
    <source>
        <dbReference type="Proteomes" id="UP000253606"/>
    </source>
</evidence>
<dbReference type="Proteomes" id="UP000253606">
    <property type="component" value="Chromosome"/>
</dbReference>
<dbReference type="EMBL" id="CP030840">
    <property type="protein sequence ID" value="AXC09693.1"/>
    <property type="molecule type" value="Genomic_DNA"/>
</dbReference>
<dbReference type="KEGG" id="abas:ACPOL_0310"/>
<proteinExistence type="predicted"/>
<keyword evidence="2" id="KW-1185">Reference proteome</keyword>
<protein>
    <submittedName>
        <fullName evidence="1">Uncharacterized protein</fullName>
    </submittedName>
</protein>
<organism evidence="1 2">
    <name type="scientific">Acidisarcina polymorpha</name>
    <dbReference type="NCBI Taxonomy" id="2211140"/>
    <lineage>
        <taxon>Bacteria</taxon>
        <taxon>Pseudomonadati</taxon>
        <taxon>Acidobacteriota</taxon>
        <taxon>Terriglobia</taxon>
        <taxon>Terriglobales</taxon>
        <taxon>Acidobacteriaceae</taxon>
        <taxon>Acidisarcina</taxon>
    </lineage>
</organism>
<reference evidence="1 2" key="1">
    <citation type="journal article" date="2018" name="Front. Microbiol.">
        <title>Hydrolytic Capabilities as a Key to Environmental Success: Chitinolytic and Cellulolytic Acidobacteria From Acidic Sub-arctic Soils and Boreal Peatlands.</title>
        <authorList>
            <person name="Belova S.E."/>
            <person name="Ravin N.V."/>
            <person name="Pankratov T.A."/>
            <person name="Rakitin A.L."/>
            <person name="Ivanova A.A."/>
            <person name="Beletsky A.V."/>
            <person name="Mardanov A.V."/>
            <person name="Sinninghe Damste J.S."/>
            <person name="Dedysh S.N."/>
        </authorList>
    </citation>
    <scope>NUCLEOTIDE SEQUENCE [LARGE SCALE GENOMIC DNA]</scope>
    <source>
        <strain evidence="1 2">SBC82</strain>
    </source>
</reference>
<sequence>MRKANEREAEERMRFLKMISAYLLFTFGTSFERRQSWRVTP</sequence>
<accession>A0A2Z5FSC7</accession>
<evidence type="ECO:0000313" key="1">
    <source>
        <dbReference type="EMBL" id="AXC09693.1"/>
    </source>
</evidence>
<gene>
    <name evidence="1" type="ORF">ACPOL_0310</name>
</gene>
<name>A0A2Z5FSC7_9BACT</name>
<dbReference type="AlphaFoldDB" id="A0A2Z5FSC7"/>